<dbReference type="PANTHER" id="PTHR36302">
    <property type="entry name" value="BLR7088 PROTEIN"/>
    <property type="match status" value="1"/>
</dbReference>
<protein>
    <submittedName>
        <fullName evidence="2">Uncharacterized protein</fullName>
    </submittedName>
</protein>
<gene>
    <name evidence="2" type="ORF">X907_0103</name>
</gene>
<dbReference type="KEGG" id="gak:X907_0103"/>
<dbReference type="EMBL" id="CP018911">
    <property type="protein sequence ID" value="AZU02653.1"/>
    <property type="molecule type" value="Genomic_DNA"/>
</dbReference>
<feature type="region of interest" description="Disordered" evidence="1">
    <location>
        <begin position="35"/>
        <end position="59"/>
    </location>
</feature>
<dbReference type="RefSeq" id="WP_127565119.1">
    <property type="nucleotide sequence ID" value="NZ_BMFB01000004.1"/>
</dbReference>
<accession>A0A3T0E5Q4</accession>
<dbReference type="Gene3D" id="2.60.40.1890">
    <property type="entry name" value="PCu(A)C copper chaperone"/>
    <property type="match status" value="1"/>
</dbReference>
<dbReference type="OrthoDB" id="9796962at2"/>
<evidence type="ECO:0000313" key="3">
    <source>
        <dbReference type="Proteomes" id="UP000286954"/>
    </source>
</evidence>
<dbReference type="Pfam" id="PF04314">
    <property type="entry name" value="PCuAC"/>
    <property type="match status" value="1"/>
</dbReference>
<dbReference type="InterPro" id="IPR036182">
    <property type="entry name" value="PCuAC_sf"/>
</dbReference>
<organism evidence="2 3">
    <name type="scientific">Glycocaulis alkaliphilus</name>
    <dbReference type="NCBI Taxonomy" id="1434191"/>
    <lineage>
        <taxon>Bacteria</taxon>
        <taxon>Pseudomonadati</taxon>
        <taxon>Pseudomonadota</taxon>
        <taxon>Alphaproteobacteria</taxon>
        <taxon>Maricaulales</taxon>
        <taxon>Maricaulaceae</taxon>
        <taxon>Glycocaulis</taxon>
    </lineage>
</organism>
<sequence length="224" mass="22664">MTSPAPLANLSTPHLLTGIVSASALILAACGEPATPASNEVAPEAAPTLQEASPDSDELAAAPEAVAPELLSGWVRTPPGGRDVTAGYVTLRAGAEDDQLVGASSPIASRVELHTMEDDGEVMRMRQVEAIDLPAGETVALAPGGDHLMIFGVDTASLDGEVEVTLEFASGASSTVRLPLSAVAPEADAAPADPHAGMDHDAASEDAHHGGDYHEPAPEDDAGE</sequence>
<keyword evidence="3" id="KW-1185">Reference proteome</keyword>
<dbReference type="AlphaFoldDB" id="A0A3T0E5Q4"/>
<feature type="region of interest" description="Disordered" evidence="1">
    <location>
        <begin position="185"/>
        <end position="224"/>
    </location>
</feature>
<evidence type="ECO:0000256" key="1">
    <source>
        <dbReference type="SAM" id="MobiDB-lite"/>
    </source>
</evidence>
<dbReference type="InterPro" id="IPR007410">
    <property type="entry name" value="LpqE-like"/>
</dbReference>
<dbReference type="SUPFAM" id="SSF110087">
    <property type="entry name" value="DR1885-like metal-binding protein"/>
    <property type="match status" value="1"/>
</dbReference>
<dbReference type="InterPro" id="IPR058248">
    <property type="entry name" value="Lxx211020-like"/>
</dbReference>
<reference evidence="2 3" key="1">
    <citation type="submission" date="2016-12" db="EMBL/GenBank/DDBJ databases">
        <title>The genome of dimorphic prosthecate Glycocaulis alkaliphilus 6b-8t, isolated from crude oil dictates its adaptability in petroleum environments.</title>
        <authorList>
            <person name="Wu X.-L."/>
            <person name="Geng S."/>
        </authorList>
    </citation>
    <scope>NUCLEOTIDE SEQUENCE [LARGE SCALE GENOMIC DNA]</scope>
    <source>
        <strain evidence="2 3">6B-8</strain>
    </source>
</reference>
<name>A0A3T0E5Q4_9PROT</name>
<dbReference type="PANTHER" id="PTHR36302:SF1">
    <property type="entry name" value="COPPER CHAPERONE PCU(A)C"/>
    <property type="match status" value="1"/>
</dbReference>
<feature type="compositionally biased region" description="Basic and acidic residues" evidence="1">
    <location>
        <begin position="196"/>
        <end position="217"/>
    </location>
</feature>
<evidence type="ECO:0000313" key="2">
    <source>
        <dbReference type="EMBL" id="AZU02653.1"/>
    </source>
</evidence>
<dbReference type="Proteomes" id="UP000286954">
    <property type="component" value="Chromosome"/>
</dbReference>
<feature type="compositionally biased region" description="Low complexity" evidence="1">
    <location>
        <begin position="185"/>
        <end position="195"/>
    </location>
</feature>
<proteinExistence type="predicted"/>